<protein>
    <recommendedName>
        <fullName evidence="1">Glycosyl transferase family 28 C-terminal domain-containing protein</fullName>
    </recommendedName>
</protein>
<evidence type="ECO:0000313" key="3">
    <source>
        <dbReference type="Proteomes" id="UP000031599"/>
    </source>
</evidence>
<comment type="caution">
    <text evidence="2">The sequence shown here is derived from an EMBL/GenBank/DDBJ whole genome shotgun (WGS) entry which is preliminary data.</text>
</comment>
<dbReference type="Pfam" id="PF04101">
    <property type="entry name" value="Glyco_tran_28_C"/>
    <property type="match status" value="1"/>
</dbReference>
<name>A0A0C1ZVJ0_9BACT</name>
<dbReference type="GO" id="GO:0016758">
    <property type="term" value="F:hexosyltransferase activity"/>
    <property type="evidence" value="ECO:0007669"/>
    <property type="project" value="InterPro"/>
</dbReference>
<dbReference type="RefSeq" id="WP_052552495.1">
    <property type="nucleotide sequence ID" value="NZ_JMCC02000061.1"/>
</dbReference>
<proteinExistence type="predicted"/>
<feature type="domain" description="Glycosyl transferase family 28 C-terminal" evidence="1">
    <location>
        <begin position="272"/>
        <end position="355"/>
    </location>
</feature>
<organism evidence="2 3">
    <name type="scientific">Enhygromyxa salina</name>
    <dbReference type="NCBI Taxonomy" id="215803"/>
    <lineage>
        <taxon>Bacteria</taxon>
        <taxon>Pseudomonadati</taxon>
        <taxon>Myxococcota</taxon>
        <taxon>Polyangia</taxon>
        <taxon>Nannocystales</taxon>
        <taxon>Nannocystaceae</taxon>
        <taxon>Enhygromyxa</taxon>
    </lineage>
</organism>
<evidence type="ECO:0000313" key="2">
    <source>
        <dbReference type="EMBL" id="KIG15078.1"/>
    </source>
</evidence>
<dbReference type="EMBL" id="JMCC02000061">
    <property type="protein sequence ID" value="KIG15078.1"/>
    <property type="molecule type" value="Genomic_DNA"/>
</dbReference>
<dbReference type="Proteomes" id="UP000031599">
    <property type="component" value="Unassembled WGS sequence"/>
</dbReference>
<dbReference type="InterPro" id="IPR007235">
    <property type="entry name" value="Glyco_trans_28_C"/>
</dbReference>
<dbReference type="SUPFAM" id="SSF53756">
    <property type="entry name" value="UDP-Glycosyltransferase/glycogen phosphorylase"/>
    <property type="match status" value="1"/>
</dbReference>
<dbReference type="AlphaFoldDB" id="A0A0C1ZVJ0"/>
<reference evidence="2 3" key="1">
    <citation type="submission" date="2014-12" db="EMBL/GenBank/DDBJ databases">
        <title>Genome assembly of Enhygromyxa salina DSM 15201.</title>
        <authorList>
            <person name="Sharma G."/>
            <person name="Subramanian S."/>
        </authorList>
    </citation>
    <scope>NUCLEOTIDE SEQUENCE [LARGE SCALE GENOMIC DNA]</scope>
    <source>
        <strain evidence="2 3">DSM 15201</strain>
    </source>
</reference>
<accession>A0A0C1ZVJ0</accession>
<dbReference type="Gene3D" id="3.40.50.2000">
    <property type="entry name" value="Glycogen Phosphorylase B"/>
    <property type="match status" value="1"/>
</dbReference>
<evidence type="ECO:0000259" key="1">
    <source>
        <dbReference type="Pfam" id="PF04101"/>
    </source>
</evidence>
<gene>
    <name evidence="2" type="ORF">DB30_06110</name>
</gene>
<sequence length="571" mass="60996">MELPRTLSIVSYAVNGRGLGHLSRQVAIHRWLRRYATFAGIRSQHWFLTTSEADTLLFHEGFAGFKLPSKSVVAEAGISKPSYLALAKQWIWHSVALLRPDLFVVDTFPGGSFQELLGVLDLCKHPALVLRPVRPEFAGRPSFRALAGLYERVIVPSDAASEPGLAAALGLASDRLRFVGPIMRGEAFERLDRSQARARLGIPAQARCVLVSGGGGGDDDVARLFEAVEASARTLEAESASAPPLWLVFAAGPLFRGRPLTGSRRIWWTTPDLPPLLSAFDAAICAGGFNAVHELSFAGVPTAFVPQRKIADDQHDRVRGFVEAGAALCVELSPQPRADPQLLAALRELLDPNRGPALATQARARVPTNNARAAASELLGLCLPAAILDHAKDALDEALLTELGASGVSLADLVQLSVDLQDPRTPVDRSELALAPTLDLLAETRELGVPLPQLSRLAKLMARRIKSEAINPELLGELLLTVLRAPASAGQWSALTMVLDALPGDRSLDAPAFVARLLRLLDTAAHTGHDLLALARVILEQPPGLAGERLYAGLHSQLRAPPTGPGEGAPP</sequence>